<keyword evidence="2" id="KW-1017">Isopeptide bond</keyword>
<evidence type="ECO:0000256" key="15">
    <source>
        <dbReference type="ARBA" id="ARBA00082944"/>
    </source>
</evidence>
<dbReference type="SMART" id="SM00399">
    <property type="entry name" value="ZnF_C4"/>
    <property type="match status" value="1"/>
</dbReference>
<dbReference type="GO" id="GO:0043565">
    <property type="term" value="F:sequence-specific DNA binding"/>
    <property type="evidence" value="ECO:0007669"/>
    <property type="project" value="InterPro"/>
</dbReference>
<evidence type="ECO:0000256" key="12">
    <source>
        <dbReference type="ARBA" id="ARBA00053319"/>
    </source>
</evidence>
<comment type="similarity">
    <text evidence="16">Belongs to the nuclear hormone receptor family.</text>
</comment>
<feature type="domain" description="Nuclear receptor" evidence="18">
    <location>
        <begin position="43"/>
        <end position="119"/>
    </location>
</feature>
<keyword evidence="3 16" id="KW-0479">Metal-binding</keyword>
<dbReference type="EMBL" id="QNUK01000088">
    <property type="protein sequence ID" value="KAF5902559.1"/>
    <property type="molecule type" value="Genomic_DNA"/>
</dbReference>
<keyword evidence="7 16" id="KW-0805">Transcription regulation</keyword>
<gene>
    <name evidence="20" type="primary">nr2e3</name>
    <name evidence="20" type="ORF">DAT39_007697</name>
</gene>
<name>A0A8J4UJZ3_CLAMG</name>
<dbReference type="FunFam" id="1.10.565.10:FF:000022">
    <property type="entry name" value="Nuclear receptor subfamily 2 group E member 3"/>
    <property type="match status" value="1"/>
</dbReference>
<evidence type="ECO:0000256" key="4">
    <source>
        <dbReference type="ARBA" id="ARBA00022771"/>
    </source>
</evidence>
<keyword evidence="6" id="KW-0832">Ubl conjugation</keyword>
<dbReference type="PROSITE" id="PS51843">
    <property type="entry name" value="NR_LBD"/>
    <property type="match status" value="1"/>
</dbReference>
<keyword evidence="9 16" id="KW-0804">Transcription</keyword>
<dbReference type="Gene3D" id="3.30.50.10">
    <property type="entry name" value="Erythroid Transcription Factor GATA-1, subunit A"/>
    <property type="match status" value="1"/>
</dbReference>
<evidence type="ECO:0000256" key="2">
    <source>
        <dbReference type="ARBA" id="ARBA00022499"/>
    </source>
</evidence>
<evidence type="ECO:0000256" key="10">
    <source>
        <dbReference type="ARBA" id="ARBA00023170"/>
    </source>
</evidence>
<evidence type="ECO:0000256" key="7">
    <source>
        <dbReference type="ARBA" id="ARBA00023015"/>
    </source>
</evidence>
<proteinExistence type="inferred from homology"/>
<keyword evidence="8 16" id="KW-0238">DNA-binding</keyword>
<dbReference type="PANTHER" id="PTHR24083">
    <property type="entry name" value="NUCLEAR HORMONE RECEPTOR"/>
    <property type="match status" value="1"/>
</dbReference>
<dbReference type="GO" id="GO:0008270">
    <property type="term" value="F:zinc ion binding"/>
    <property type="evidence" value="ECO:0007669"/>
    <property type="project" value="UniProtKB-KW"/>
</dbReference>
<organism evidence="20 21">
    <name type="scientific">Clarias magur</name>
    <name type="common">Asian catfish</name>
    <name type="synonym">Macropteronotus magur</name>
    <dbReference type="NCBI Taxonomy" id="1594786"/>
    <lineage>
        <taxon>Eukaryota</taxon>
        <taxon>Metazoa</taxon>
        <taxon>Chordata</taxon>
        <taxon>Craniata</taxon>
        <taxon>Vertebrata</taxon>
        <taxon>Euteleostomi</taxon>
        <taxon>Actinopterygii</taxon>
        <taxon>Neopterygii</taxon>
        <taxon>Teleostei</taxon>
        <taxon>Ostariophysi</taxon>
        <taxon>Siluriformes</taxon>
        <taxon>Clariidae</taxon>
        <taxon>Clarias</taxon>
    </lineage>
</organism>
<dbReference type="SUPFAM" id="SSF55718">
    <property type="entry name" value="SCP-like"/>
    <property type="match status" value="1"/>
</dbReference>
<keyword evidence="21" id="KW-1185">Reference proteome</keyword>
<dbReference type="Gene3D" id="3.30.1050.10">
    <property type="entry name" value="SCP2 sterol-binding domain"/>
    <property type="match status" value="1"/>
</dbReference>
<evidence type="ECO:0000313" key="20">
    <source>
        <dbReference type="EMBL" id="KAF5902559.1"/>
    </source>
</evidence>
<evidence type="ECO:0000256" key="3">
    <source>
        <dbReference type="ARBA" id="ARBA00022723"/>
    </source>
</evidence>
<dbReference type="PROSITE" id="PS51030">
    <property type="entry name" value="NUCLEAR_REC_DBD_2"/>
    <property type="match status" value="1"/>
</dbReference>
<comment type="subcellular location">
    <subcellularLocation>
        <location evidence="1 16">Nucleus</location>
    </subcellularLocation>
</comment>
<dbReference type="InterPro" id="IPR013088">
    <property type="entry name" value="Znf_NHR/GATA"/>
</dbReference>
<evidence type="ECO:0000256" key="5">
    <source>
        <dbReference type="ARBA" id="ARBA00022833"/>
    </source>
</evidence>
<dbReference type="PROSITE" id="PS00031">
    <property type="entry name" value="NUCLEAR_REC_DBD_1"/>
    <property type="match status" value="1"/>
</dbReference>
<reference evidence="20" key="1">
    <citation type="submission" date="2020-07" db="EMBL/GenBank/DDBJ databases">
        <title>Clarias magur genome sequencing, assembly and annotation.</title>
        <authorList>
            <person name="Kushwaha B."/>
            <person name="Kumar R."/>
            <person name="Das P."/>
            <person name="Joshi C.G."/>
            <person name="Kumar D."/>
            <person name="Nagpure N.S."/>
            <person name="Pandey M."/>
            <person name="Agarwal S."/>
            <person name="Srivastava S."/>
            <person name="Singh M."/>
            <person name="Sahoo L."/>
            <person name="Jayasankar P."/>
            <person name="Meher P.K."/>
            <person name="Koringa P.G."/>
            <person name="Iquebal M.A."/>
            <person name="Das S.P."/>
            <person name="Bit A."/>
            <person name="Patnaik S."/>
            <person name="Patel N."/>
            <person name="Shah T.M."/>
            <person name="Hinsu A."/>
            <person name="Jena J.K."/>
        </authorList>
    </citation>
    <scope>NUCLEOTIDE SEQUENCE</scope>
    <source>
        <strain evidence="20">CIFAMagur01</strain>
        <tissue evidence="20">Testis</tissue>
    </source>
</reference>
<evidence type="ECO:0000256" key="11">
    <source>
        <dbReference type="ARBA" id="ARBA00023242"/>
    </source>
</evidence>
<dbReference type="InterPro" id="IPR035500">
    <property type="entry name" value="NHR-like_dom_sf"/>
</dbReference>
<dbReference type="Pfam" id="PF02036">
    <property type="entry name" value="SCP2"/>
    <property type="match status" value="1"/>
</dbReference>
<dbReference type="Pfam" id="PF01145">
    <property type="entry name" value="Band_7"/>
    <property type="match status" value="1"/>
</dbReference>
<keyword evidence="10 16" id="KW-0675">Receptor</keyword>
<dbReference type="Pfam" id="PF00104">
    <property type="entry name" value="Hormone_recep"/>
    <property type="match status" value="1"/>
</dbReference>
<dbReference type="GO" id="GO:0045944">
    <property type="term" value="P:positive regulation of transcription by RNA polymerase II"/>
    <property type="evidence" value="ECO:0007669"/>
    <property type="project" value="UniProtKB-ARBA"/>
</dbReference>
<dbReference type="InterPro" id="IPR000536">
    <property type="entry name" value="Nucl_hrmn_rcpt_lig-bd"/>
</dbReference>
<dbReference type="InterPro" id="IPR003033">
    <property type="entry name" value="SCP2_sterol-bd_dom"/>
</dbReference>
<evidence type="ECO:0000256" key="9">
    <source>
        <dbReference type="ARBA" id="ARBA00023163"/>
    </source>
</evidence>
<keyword evidence="5 16" id="KW-0862">Zinc</keyword>
<dbReference type="GO" id="GO:0005634">
    <property type="term" value="C:nucleus"/>
    <property type="evidence" value="ECO:0007669"/>
    <property type="project" value="UniProtKB-SubCell"/>
</dbReference>
<dbReference type="SMART" id="SM00430">
    <property type="entry name" value="HOLI"/>
    <property type="match status" value="1"/>
</dbReference>
<evidence type="ECO:0000256" key="16">
    <source>
        <dbReference type="RuleBase" id="RU004334"/>
    </source>
</evidence>
<evidence type="ECO:0000259" key="18">
    <source>
        <dbReference type="PROSITE" id="PS51030"/>
    </source>
</evidence>
<dbReference type="CDD" id="cd06970">
    <property type="entry name" value="NR_DBD_PNR"/>
    <property type="match status" value="1"/>
</dbReference>
<dbReference type="GO" id="GO:0003700">
    <property type="term" value="F:DNA-binding transcription factor activity"/>
    <property type="evidence" value="ECO:0007669"/>
    <property type="project" value="InterPro"/>
</dbReference>
<protein>
    <recommendedName>
        <fullName evidence="13">Photoreceptor-specific nuclear receptor</fullName>
    </recommendedName>
    <alternativeName>
        <fullName evidence="14">Nuclear receptor subfamily 2 group E member 3</fullName>
    </alternativeName>
    <alternativeName>
        <fullName evidence="15">Retina-specific nuclear receptor</fullName>
    </alternativeName>
</protein>
<feature type="domain" description="NR LBD" evidence="19">
    <location>
        <begin position="152"/>
        <end position="394"/>
    </location>
</feature>
<keyword evidence="11 16" id="KW-0539">Nucleus</keyword>
<dbReference type="AlphaFoldDB" id="A0A8J4UJZ3"/>
<accession>A0A8J4UJZ3</accession>
<dbReference type="Gene3D" id="1.10.565.10">
    <property type="entry name" value="Retinoid X Receptor"/>
    <property type="match status" value="1"/>
</dbReference>
<dbReference type="InterPro" id="IPR001723">
    <property type="entry name" value="Nuclear_hrmn_rcpt"/>
</dbReference>
<dbReference type="InterPro" id="IPR036527">
    <property type="entry name" value="SCP2_sterol-bd_dom_sf"/>
</dbReference>
<dbReference type="Pfam" id="PF00105">
    <property type="entry name" value="zf-C4"/>
    <property type="match status" value="1"/>
</dbReference>
<dbReference type="OrthoDB" id="5774777at2759"/>
<evidence type="ECO:0000256" key="17">
    <source>
        <dbReference type="SAM" id="MobiDB-lite"/>
    </source>
</evidence>
<evidence type="ECO:0000256" key="13">
    <source>
        <dbReference type="ARBA" id="ARBA00071097"/>
    </source>
</evidence>
<dbReference type="InterPro" id="IPR036013">
    <property type="entry name" value="Band_7/SPFH_dom_sf"/>
</dbReference>
<evidence type="ECO:0000256" key="8">
    <source>
        <dbReference type="ARBA" id="ARBA00023125"/>
    </source>
</evidence>
<dbReference type="Proteomes" id="UP000727407">
    <property type="component" value="Unassembled WGS sequence"/>
</dbReference>
<evidence type="ECO:0000256" key="14">
    <source>
        <dbReference type="ARBA" id="ARBA00079595"/>
    </source>
</evidence>
<dbReference type="SUPFAM" id="SSF117892">
    <property type="entry name" value="Band 7/SPFH domain"/>
    <property type="match status" value="1"/>
</dbReference>
<feature type="region of interest" description="Disordered" evidence="17">
    <location>
        <begin position="1"/>
        <end position="40"/>
    </location>
</feature>
<keyword evidence="4 16" id="KW-0863">Zinc-finger</keyword>
<evidence type="ECO:0000313" key="21">
    <source>
        <dbReference type="Proteomes" id="UP000727407"/>
    </source>
</evidence>
<dbReference type="SUPFAM" id="SSF57716">
    <property type="entry name" value="Glucocorticoid receptor-like (DNA-binding domain)"/>
    <property type="match status" value="1"/>
</dbReference>
<dbReference type="InterPro" id="IPR001107">
    <property type="entry name" value="Band_7"/>
</dbReference>
<dbReference type="InterPro" id="IPR050274">
    <property type="entry name" value="Nuclear_hormone_rcpt_NR2"/>
</dbReference>
<sequence>MEDPILKISMMPSTSPTDSSRSSSTEESHGGKSPAPGKSLSQGLLCKVCADTSSGKHYGIYACNGCSGFFKRSVRRRLIYRCQAGTGMCPVDKAHRNQCQACRLKKCLQAGMNKDAVQNERQPRSTAQVRLDTLDIDTEKEHLATTRDSPQNSHRFMASLMTAETCAKLEPEDVDENIDVTSNEPEISSPESNSTLYPYSGPESIYETSARLLFMSVKWAKNLPVFSHLPFRDQVILLEEAWSELFLLCAIQWSLPLESCPLLSLPELSPPSQGKSSPCASDLRLLQELFSRFKAMQVDPTEFACLKAIVLFKPETSGLKDPEQVENLQDQSQVMLAQHIHTLYSSQTARFGRLLLLLPALHFVNTKDGGLVSVGADIQFRIWNPVMSVVAVQDLKASTRLTAQNAMTQTLGKRTVREIQTEKVKLGERLGMDINDLTKPWGLEVDRVELTLESVLRAPDECHSGPFIMPPSVPGLEGLAGPIQQLAMHFLGQSAAASPPANDTILFTDELSTETTVTQSSSMVEELLAAVRLVLSESLVRQVGACFQFHISTSTGQTRSYYVDLTQNSGTCGAGEATQPDVSLSMSEQDMMAMFQGSLRPFAAYSSGRLRVQGDLNTAMKLDALVKLIKPS</sequence>
<comment type="caution">
    <text evidence="20">The sequence shown here is derived from an EMBL/GenBank/DDBJ whole genome shotgun (WGS) entry which is preliminary data.</text>
</comment>
<dbReference type="PRINTS" id="PR00047">
    <property type="entry name" value="STROIDFINGER"/>
</dbReference>
<evidence type="ECO:0000256" key="1">
    <source>
        <dbReference type="ARBA" id="ARBA00004123"/>
    </source>
</evidence>
<evidence type="ECO:0000259" key="19">
    <source>
        <dbReference type="PROSITE" id="PS51843"/>
    </source>
</evidence>
<dbReference type="CDD" id="cd06950">
    <property type="entry name" value="NR_LBD_Tlx_PNR_like"/>
    <property type="match status" value="1"/>
</dbReference>
<dbReference type="InterPro" id="IPR001628">
    <property type="entry name" value="Znf_hrmn_rcpt"/>
</dbReference>
<comment type="function">
    <text evidence="12">Orphan nuclear receptor of retinal photoreceptor cells. Transcriptional factor that is an activator of rod development and repressor of cone development. Binds the promoter region of a number of rod- and cone-specific genes, including rhodopsin, M- and S-opsin and rod-specific phosphodiesterase beta subunit. Enhances rhodopsin expression. Represses M- and S-cone opsin expression.</text>
</comment>
<evidence type="ECO:0000256" key="6">
    <source>
        <dbReference type="ARBA" id="ARBA00022843"/>
    </source>
</evidence>
<dbReference type="FunFam" id="3.30.50.10:FF:000028">
    <property type="entry name" value="Nuclear receptor subfamily 2, group E, member 3"/>
    <property type="match status" value="1"/>
</dbReference>
<feature type="compositionally biased region" description="Low complexity" evidence="17">
    <location>
        <begin position="9"/>
        <end position="23"/>
    </location>
</feature>
<dbReference type="SMART" id="SM00244">
    <property type="entry name" value="PHB"/>
    <property type="match status" value="1"/>
</dbReference>
<dbReference type="SUPFAM" id="SSF48508">
    <property type="entry name" value="Nuclear receptor ligand-binding domain"/>
    <property type="match status" value="1"/>
</dbReference>
<dbReference type="PRINTS" id="PR00398">
    <property type="entry name" value="STRDHORMONER"/>
</dbReference>